<gene>
    <name evidence="2" type="ORF">B0T10DRAFT_571698</name>
</gene>
<feature type="transmembrane region" description="Helical" evidence="1">
    <location>
        <begin position="150"/>
        <end position="167"/>
    </location>
</feature>
<evidence type="ECO:0000313" key="3">
    <source>
        <dbReference type="Proteomes" id="UP000777438"/>
    </source>
</evidence>
<keyword evidence="1" id="KW-0472">Membrane</keyword>
<keyword evidence="3" id="KW-1185">Reference proteome</keyword>
<feature type="transmembrane region" description="Helical" evidence="1">
    <location>
        <begin position="100"/>
        <end position="118"/>
    </location>
</feature>
<dbReference type="EMBL" id="JAGPYM010000010">
    <property type="protein sequence ID" value="KAH6889673.1"/>
    <property type="molecule type" value="Genomic_DNA"/>
</dbReference>
<feature type="transmembrane region" description="Helical" evidence="1">
    <location>
        <begin position="39"/>
        <end position="63"/>
    </location>
</feature>
<reference evidence="2 3" key="1">
    <citation type="journal article" date="2021" name="Nat. Commun.">
        <title>Genetic determinants of endophytism in the Arabidopsis root mycobiome.</title>
        <authorList>
            <person name="Mesny F."/>
            <person name="Miyauchi S."/>
            <person name="Thiergart T."/>
            <person name="Pickel B."/>
            <person name="Atanasova L."/>
            <person name="Karlsson M."/>
            <person name="Huettel B."/>
            <person name="Barry K.W."/>
            <person name="Haridas S."/>
            <person name="Chen C."/>
            <person name="Bauer D."/>
            <person name="Andreopoulos W."/>
            <person name="Pangilinan J."/>
            <person name="LaButti K."/>
            <person name="Riley R."/>
            <person name="Lipzen A."/>
            <person name="Clum A."/>
            <person name="Drula E."/>
            <person name="Henrissat B."/>
            <person name="Kohler A."/>
            <person name="Grigoriev I.V."/>
            <person name="Martin F.M."/>
            <person name="Hacquard S."/>
        </authorList>
    </citation>
    <scope>NUCLEOTIDE SEQUENCE [LARGE SCALE GENOMIC DNA]</scope>
    <source>
        <strain evidence="2 3">MPI-CAGE-CH-0241</strain>
    </source>
</reference>
<feature type="transmembrane region" description="Helical" evidence="1">
    <location>
        <begin position="521"/>
        <end position="545"/>
    </location>
</feature>
<keyword evidence="1" id="KW-1133">Transmembrane helix</keyword>
<dbReference type="Proteomes" id="UP000777438">
    <property type="component" value="Unassembled WGS sequence"/>
</dbReference>
<dbReference type="AlphaFoldDB" id="A0A9P8W6R9"/>
<proteinExistence type="predicted"/>
<evidence type="ECO:0000313" key="2">
    <source>
        <dbReference type="EMBL" id="KAH6889673.1"/>
    </source>
</evidence>
<name>A0A9P8W6R9_9HYPO</name>
<evidence type="ECO:0000256" key="1">
    <source>
        <dbReference type="SAM" id="Phobius"/>
    </source>
</evidence>
<dbReference type="OrthoDB" id="5378430at2759"/>
<accession>A0A9P8W6R9</accession>
<keyword evidence="1" id="KW-0812">Transmembrane</keyword>
<protein>
    <submittedName>
        <fullName evidence="2">Uncharacterized protein</fullName>
    </submittedName>
</protein>
<organism evidence="2 3">
    <name type="scientific">Thelonectria olida</name>
    <dbReference type="NCBI Taxonomy" id="1576542"/>
    <lineage>
        <taxon>Eukaryota</taxon>
        <taxon>Fungi</taxon>
        <taxon>Dikarya</taxon>
        <taxon>Ascomycota</taxon>
        <taxon>Pezizomycotina</taxon>
        <taxon>Sordariomycetes</taxon>
        <taxon>Hypocreomycetidae</taxon>
        <taxon>Hypocreales</taxon>
        <taxon>Nectriaceae</taxon>
        <taxon>Thelonectria</taxon>
    </lineage>
</organism>
<comment type="caution">
    <text evidence="2">The sequence shown here is derived from an EMBL/GenBank/DDBJ whole genome shotgun (WGS) entry which is preliminary data.</text>
</comment>
<sequence>MNSDKDRLMASNSIDEKKDGKSFNPHDARLNTGNRPSFLLAHLQFVLFLLGWTGLALTLTLYVRDRPFRVGYREALKPFFPLHQVEVSFLVAAADATIKAAFISWCYIVSWRLIYMLLATRGATLREISFIASSLPPSLGRRRFGKHWKLSYALLVVVCLSMPAQYFSTPLLSGSIAWTPSAQRNNSAQSLISPIAGETLAWDAYNERSEERKSLVLRSAAIAIVNGIDSFHRPTFAPRRTIQDLGDVPVNSSTGSLRFPFFIADKIEWLHDLDKNVPSELLDALEDESLRRLNISDQEGLITRYTSGNMVLLRDYSWTPYSINKNKTTEEGNRLFPNATSVSQEKYIAVLVNRLEEGYSCSEESSVIFGEMGSMDLLSVSWNSGNARFTNCYAIAKVSARAGSYMFSKGRVVSRGVFEAIVDSSDVENMKNLTEMEKYQDRLTTEVFAAMPEVMLNLAVLNATNAIFWENLTGYTRDLLSLAFEATWSEMSNRFREHGSDFLAIYGPVSGVTLRVLWKPFIGWIVIVSCAILSGLVFILVEMYVESRYGVRIDLRDPVLALLRLDMSQVFPSVPSMCNSSEVSKWDQGVWLSFAHRDSVASDKHKHTHKGGQTDWCWMRTLQEVPQEALEKAPGDVEYSYRGLLST</sequence>